<dbReference type="PANTHER" id="PTHR30532">
    <property type="entry name" value="IRON III DICITRATE-BINDING PERIPLASMIC PROTEIN"/>
    <property type="match status" value="1"/>
</dbReference>
<evidence type="ECO:0000313" key="7">
    <source>
        <dbReference type="EMBL" id="MFB9325769.1"/>
    </source>
</evidence>
<evidence type="ECO:0000256" key="3">
    <source>
        <dbReference type="ARBA" id="ARBA00022448"/>
    </source>
</evidence>
<feature type="chain" id="PRO_5045769020" evidence="5">
    <location>
        <begin position="30"/>
        <end position="428"/>
    </location>
</feature>
<sequence>MQSITRIRALLVMLALTIILAAVPLTATAAGKSISVTLDGKSVSFDSKPRIVGGSTLVPYRALAEKLGAKVKWDQKSGKISLTKGTKTVELTIGSKTAKIAGKSVALDAAPVTSNGATLVPLRFLGESLGVWVSWKASTSTVVLETKKTFTHAMGKTTLNKVPERVVVLFNGGVDISVLLKVKPVGAVESYVEQPWYKYLRAGMSNVKNLGDETQPSVESIVALKPDVIIGSKMRHEKIYSQLSAIAPTIMTEDIYSWKTNLQTIAEVLNKESISTAFIKDWNNRVADFKSKIGTKARNTEVSIIRFNPDGSARAYMEGFAYNILDELGFAHPAAQKATGKGFIGVTTKEQINLLDGDYIFDFTTDWVGDGGVYKVQTDWTGSDLWKNLDAVKNKKYYKVDVVSWNMSGGAMAAKMMLDDLYFYFDLD</sequence>
<comment type="similarity">
    <text evidence="2">Belongs to the bacterial solute-binding protein 8 family.</text>
</comment>
<dbReference type="PROSITE" id="PS50983">
    <property type="entry name" value="FE_B12_PBP"/>
    <property type="match status" value="1"/>
</dbReference>
<organism evidence="7 8">
    <name type="scientific">Paenibacillus aurantiacus</name>
    <dbReference type="NCBI Taxonomy" id="1936118"/>
    <lineage>
        <taxon>Bacteria</taxon>
        <taxon>Bacillati</taxon>
        <taxon>Bacillota</taxon>
        <taxon>Bacilli</taxon>
        <taxon>Bacillales</taxon>
        <taxon>Paenibacillaceae</taxon>
        <taxon>Paenibacillus</taxon>
    </lineage>
</organism>
<dbReference type="InterPro" id="IPR002491">
    <property type="entry name" value="ABC_transptr_periplasmic_BD"/>
</dbReference>
<evidence type="ECO:0000256" key="5">
    <source>
        <dbReference type="SAM" id="SignalP"/>
    </source>
</evidence>
<dbReference type="EMBL" id="JBHMDO010000015">
    <property type="protein sequence ID" value="MFB9325769.1"/>
    <property type="molecule type" value="Genomic_DNA"/>
</dbReference>
<evidence type="ECO:0000313" key="8">
    <source>
        <dbReference type="Proteomes" id="UP001589747"/>
    </source>
</evidence>
<dbReference type="RefSeq" id="WP_377492246.1">
    <property type="nucleotide sequence ID" value="NZ_JBHMDO010000015.1"/>
</dbReference>
<dbReference type="InterPro" id="IPR012854">
    <property type="entry name" value="Cu_amine_oxidase-like_N"/>
</dbReference>
<protein>
    <submittedName>
        <fullName evidence="7">Stalk domain-containing protein</fullName>
    </submittedName>
</protein>
<dbReference type="SUPFAM" id="SSF53807">
    <property type="entry name" value="Helical backbone' metal receptor"/>
    <property type="match status" value="1"/>
</dbReference>
<comment type="caution">
    <text evidence="7">The sequence shown here is derived from an EMBL/GenBank/DDBJ whole genome shotgun (WGS) entry which is preliminary data.</text>
</comment>
<dbReference type="Pfam" id="PF01497">
    <property type="entry name" value="Peripla_BP_2"/>
    <property type="match status" value="1"/>
</dbReference>
<dbReference type="Pfam" id="PF07833">
    <property type="entry name" value="Cu_amine_oxidN1"/>
    <property type="match status" value="1"/>
</dbReference>
<dbReference type="Gene3D" id="3.40.50.1980">
    <property type="entry name" value="Nitrogenase molybdenum iron protein domain"/>
    <property type="match status" value="2"/>
</dbReference>
<keyword evidence="8" id="KW-1185">Reference proteome</keyword>
<feature type="signal peptide" evidence="5">
    <location>
        <begin position="1"/>
        <end position="29"/>
    </location>
</feature>
<dbReference type="PANTHER" id="PTHR30532:SF21">
    <property type="entry name" value="SIDEROPHORE-BINDING LIPOPROTEIN YFIY-RELATED"/>
    <property type="match status" value="1"/>
</dbReference>
<evidence type="ECO:0000256" key="4">
    <source>
        <dbReference type="ARBA" id="ARBA00022729"/>
    </source>
</evidence>
<evidence type="ECO:0000256" key="1">
    <source>
        <dbReference type="ARBA" id="ARBA00004196"/>
    </source>
</evidence>
<keyword evidence="4 5" id="KW-0732">Signal</keyword>
<dbReference type="InterPro" id="IPR036582">
    <property type="entry name" value="Mao_N_sf"/>
</dbReference>
<evidence type="ECO:0000259" key="6">
    <source>
        <dbReference type="PROSITE" id="PS50983"/>
    </source>
</evidence>
<evidence type="ECO:0000256" key="2">
    <source>
        <dbReference type="ARBA" id="ARBA00008814"/>
    </source>
</evidence>
<comment type="subcellular location">
    <subcellularLocation>
        <location evidence="1">Cell envelope</location>
    </subcellularLocation>
</comment>
<dbReference type="Proteomes" id="UP001589747">
    <property type="component" value="Unassembled WGS sequence"/>
</dbReference>
<gene>
    <name evidence="7" type="ORF">ACFFSY_07500</name>
</gene>
<reference evidence="7 8" key="1">
    <citation type="submission" date="2024-09" db="EMBL/GenBank/DDBJ databases">
        <authorList>
            <person name="Sun Q."/>
            <person name="Mori K."/>
        </authorList>
    </citation>
    <scope>NUCLEOTIDE SEQUENCE [LARGE SCALE GENOMIC DNA]</scope>
    <source>
        <strain evidence="7 8">TISTR 2452</strain>
    </source>
</reference>
<keyword evidence="3" id="KW-0813">Transport</keyword>
<accession>A0ABV5KKK9</accession>
<feature type="domain" description="Fe/B12 periplasmic-binding" evidence="6">
    <location>
        <begin position="165"/>
        <end position="428"/>
    </location>
</feature>
<proteinExistence type="inferred from homology"/>
<dbReference type="SUPFAM" id="SSF55383">
    <property type="entry name" value="Copper amine oxidase, domain N"/>
    <property type="match status" value="1"/>
</dbReference>
<dbReference type="CDD" id="cd01146">
    <property type="entry name" value="FhuD"/>
    <property type="match status" value="1"/>
</dbReference>
<dbReference type="Gene3D" id="3.30.457.10">
    <property type="entry name" value="Copper amine oxidase-like, N-terminal domain"/>
    <property type="match status" value="1"/>
</dbReference>
<dbReference type="InterPro" id="IPR051313">
    <property type="entry name" value="Bact_iron-sidero_bind"/>
</dbReference>
<name>A0ABV5KKK9_9BACL</name>